<evidence type="ECO:0000256" key="5">
    <source>
        <dbReference type="ARBA" id="ARBA00022568"/>
    </source>
</evidence>
<evidence type="ECO:0000256" key="11">
    <source>
        <dbReference type="ARBA" id="ARBA00022842"/>
    </source>
</evidence>
<evidence type="ECO:0000256" key="6">
    <source>
        <dbReference type="ARBA" id="ARBA00022692"/>
    </source>
</evidence>
<dbReference type="GO" id="GO:1902600">
    <property type="term" value="P:proton transmembrane transport"/>
    <property type="evidence" value="ECO:0007669"/>
    <property type="project" value="TreeGrafter"/>
</dbReference>
<dbReference type="Pfam" id="PF00689">
    <property type="entry name" value="Cation_ATPase_C"/>
    <property type="match status" value="1"/>
</dbReference>
<evidence type="ECO:0000259" key="18">
    <source>
        <dbReference type="SMART" id="SM00831"/>
    </source>
</evidence>
<feature type="transmembrane region" description="Helical" evidence="17">
    <location>
        <begin position="872"/>
        <end position="892"/>
    </location>
</feature>
<dbReference type="FunFam" id="1.20.1110.10:FF:000065">
    <property type="entry name" value="Sarcoplasmic/endoplasmic reticulum calcium ATPase 1"/>
    <property type="match status" value="1"/>
</dbReference>
<evidence type="ECO:0000313" key="20">
    <source>
        <dbReference type="Proteomes" id="UP000177701"/>
    </source>
</evidence>
<dbReference type="InterPro" id="IPR023214">
    <property type="entry name" value="HAD_sf"/>
</dbReference>
<dbReference type="PANTHER" id="PTHR43294">
    <property type="entry name" value="SODIUM/POTASSIUM-TRANSPORTING ATPASE SUBUNIT ALPHA"/>
    <property type="match status" value="1"/>
</dbReference>
<dbReference type="GO" id="GO:0005886">
    <property type="term" value="C:plasma membrane"/>
    <property type="evidence" value="ECO:0007669"/>
    <property type="project" value="UniProtKB-SubCell"/>
</dbReference>
<dbReference type="InterPro" id="IPR006413">
    <property type="entry name" value="P-type_ATPase_IIA_PMR1"/>
</dbReference>
<evidence type="ECO:0000313" key="19">
    <source>
        <dbReference type="EMBL" id="OGD17599.1"/>
    </source>
</evidence>
<accession>A0A1F5AGK4</accession>
<dbReference type="GO" id="GO:0005388">
    <property type="term" value="F:P-type calcium transporter activity"/>
    <property type="evidence" value="ECO:0007669"/>
    <property type="project" value="UniProtKB-EC"/>
</dbReference>
<organism evidence="19 20">
    <name type="scientific">Candidatus Sediminicultor quintus</name>
    <dbReference type="NCBI Taxonomy" id="1797291"/>
    <lineage>
        <taxon>Bacteria</taxon>
        <taxon>Pseudomonadati</taxon>
        <taxon>Atribacterota</taxon>
        <taxon>Candidatus Phoenicimicrobiia</taxon>
        <taxon>Candidatus Pheonicimicrobiales</taxon>
        <taxon>Candidatus Phoenicimicrobiaceae</taxon>
        <taxon>Candidatus Sediminicultor</taxon>
    </lineage>
</organism>
<protein>
    <recommendedName>
        <fullName evidence="3">P-type Ca(2+) transporter</fullName>
        <ecNumber evidence="3">7.2.2.10</ecNumber>
    </recommendedName>
</protein>
<dbReference type="Pfam" id="PF00690">
    <property type="entry name" value="Cation_ATPase_N"/>
    <property type="match status" value="1"/>
</dbReference>
<gene>
    <name evidence="19" type="ORF">A2V47_03055</name>
</gene>
<dbReference type="STRING" id="1797291.A2V47_03055"/>
<dbReference type="GO" id="GO:0005391">
    <property type="term" value="F:P-type sodium:potassium-exchanging transporter activity"/>
    <property type="evidence" value="ECO:0007669"/>
    <property type="project" value="TreeGrafter"/>
</dbReference>
<dbReference type="NCBIfam" id="TIGR01494">
    <property type="entry name" value="ATPase_P-type"/>
    <property type="match status" value="3"/>
</dbReference>
<dbReference type="GO" id="GO:0006883">
    <property type="term" value="P:intracellular sodium ion homeostasis"/>
    <property type="evidence" value="ECO:0007669"/>
    <property type="project" value="TreeGrafter"/>
</dbReference>
<dbReference type="InterPro" id="IPR006068">
    <property type="entry name" value="ATPase_P-typ_cation-transptr_C"/>
</dbReference>
<dbReference type="NCBIfam" id="TIGR01116">
    <property type="entry name" value="ATPase-IIA1_Ca"/>
    <property type="match status" value="1"/>
</dbReference>
<dbReference type="SUPFAM" id="SSF56784">
    <property type="entry name" value="HAD-like"/>
    <property type="match status" value="1"/>
</dbReference>
<evidence type="ECO:0000256" key="9">
    <source>
        <dbReference type="ARBA" id="ARBA00022837"/>
    </source>
</evidence>
<dbReference type="EMBL" id="MEYH01000002">
    <property type="protein sequence ID" value="OGD17599.1"/>
    <property type="molecule type" value="Genomic_DNA"/>
</dbReference>
<feature type="transmembrane region" description="Helical" evidence="17">
    <location>
        <begin position="57"/>
        <end position="76"/>
    </location>
</feature>
<evidence type="ECO:0000256" key="15">
    <source>
        <dbReference type="ARBA" id="ARBA00023136"/>
    </source>
</evidence>
<feature type="transmembrane region" description="Helical" evidence="17">
    <location>
        <begin position="271"/>
        <end position="297"/>
    </location>
</feature>
<dbReference type="Proteomes" id="UP000177701">
    <property type="component" value="Unassembled WGS sequence"/>
</dbReference>
<evidence type="ECO:0000256" key="16">
    <source>
        <dbReference type="ARBA" id="ARBA00048694"/>
    </source>
</evidence>
<dbReference type="InterPro" id="IPR023298">
    <property type="entry name" value="ATPase_P-typ_TM_dom_sf"/>
</dbReference>
<sequence>MKKYYQQSIDEVVQYSKTDLKIGLSSSEVKKRLDEVGPNRLEEKKGRSPWDMFVGQFKDILVLILLIAALVSFILGEVSDTIVIAIILILNATLGVVQEYKAEKSLAALKKMVAPAALVIRDGRQSRIEASQLVPGDIVLLESGDHIPADLRLSTVTNLKIQEAVLTGESVPVEKKSELIDKEDVSLGDRNNLAFMGTAIISGRGRGIVVATGMKTEMGQIAGMLEEQKQEDTPLQKKLNQVGKKLGLIILIVVGLVVLLGYLRGIEFFEMFLTGISLAVAAVPEGLPAVVTVVLALGVQRMIKKHVIVRRLPAVETLGATTVICSDKTGTLTQNQMTVRKLVLPEKNIEVEGEGYQPVGKFYQAEQEIQPRLDPDLSLLLKGAVLCNNAELQKNNDNEQWEIIGDPTEGALVVTAVKAGYDKKKLEEDYPRVIEFPFDSDRKQMSTIHQTNDGNQIIFVKGAPDQVIHYCKYYQKNGMIEEMGEFIKNKVLSQNRELAQEALRVLAIAYRFVDKENLDEIKEIKDAEKELIFIGLMAMIDPPRKEAIESVKTCLRAGIHPIMITGDYSLTAKAIAAEMGIYHSGDRIIAGDELEKMSQSELEEAVGNTTIFARVSPRHKRLIVRALQKKNQVVAMTGDGVNDAPALKESDIGVAMGITGTDVTKEAAEMILTDDNFASIVGAVEEGRKIYDNIKKFIHYLISCNLGEIIAIAGAILIGLPSPLIPIQILWVNLVTDGLPALALGLDPTEEDIMSRPPRDPNAGIFSGKMGFNIFSQGTFIGLITLVAFYLGFSFYSLDIARTMAFTTLGFSQLSQSLNSRSEKYSIFRLGLFTNLYLIMAISISGLLQLMVISMAPLQIIFKTVPLTLNQWWIIIILSLSPIAYVELLKLMKLTYKK</sequence>
<proteinExistence type="inferred from homology"/>
<dbReference type="Gene3D" id="3.40.50.1000">
    <property type="entry name" value="HAD superfamily/HAD-like"/>
    <property type="match status" value="1"/>
</dbReference>
<feature type="domain" description="Cation-transporting P-type ATPase N-terminal" evidence="18">
    <location>
        <begin position="3"/>
        <end position="77"/>
    </location>
</feature>
<dbReference type="Gene3D" id="3.40.1110.10">
    <property type="entry name" value="Calcium-transporting ATPase, cytoplasmic domain N"/>
    <property type="match status" value="1"/>
</dbReference>
<dbReference type="InterPro" id="IPR059000">
    <property type="entry name" value="ATPase_P-type_domA"/>
</dbReference>
<dbReference type="GO" id="GO:0046872">
    <property type="term" value="F:metal ion binding"/>
    <property type="evidence" value="ECO:0007669"/>
    <property type="project" value="UniProtKB-KW"/>
</dbReference>
<comment type="catalytic activity">
    <reaction evidence="16">
        <text>Ca(2+)(in) + ATP + H2O = Ca(2+)(out) + ADP + phosphate + H(+)</text>
        <dbReference type="Rhea" id="RHEA:18105"/>
        <dbReference type="ChEBI" id="CHEBI:15377"/>
        <dbReference type="ChEBI" id="CHEBI:15378"/>
        <dbReference type="ChEBI" id="CHEBI:29108"/>
        <dbReference type="ChEBI" id="CHEBI:30616"/>
        <dbReference type="ChEBI" id="CHEBI:43474"/>
        <dbReference type="ChEBI" id="CHEBI:456216"/>
        <dbReference type="EC" id="7.2.2.10"/>
    </reaction>
</comment>
<name>A0A1F5AGK4_9BACT</name>
<feature type="transmembrane region" description="Helical" evidence="17">
    <location>
        <begin position="830"/>
        <end position="852"/>
    </location>
</feature>
<evidence type="ECO:0000256" key="14">
    <source>
        <dbReference type="ARBA" id="ARBA00023065"/>
    </source>
</evidence>
<keyword evidence="15 17" id="KW-0472">Membrane</keyword>
<comment type="similarity">
    <text evidence="2">Belongs to the cation transport ATPase (P-type) (TC 3.A.3) family. Type IIA subfamily.</text>
</comment>
<dbReference type="GO" id="GO:0005524">
    <property type="term" value="F:ATP binding"/>
    <property type="evidence" value="ECO:0007669"/>
    <property type="project" value="UniProtKB-KW"/>
</dbReference>
<keyword evidence="5" id="KW-0109">Calcium transport</keyword>
<dbReference type="InterPro" id="IPR036412">
    <property type="entry name" value="HAD-like_sf"/>
</dbReference>
<dbReference type="GO" id="GO:1990573">
    <property type="term" value="P:potassium ion import across plasma membrane"/>
    <property type="evidence" value="ECO:0007669"/>
    <property type="project" value="TreeGrafter"/>
</dbReference>
<evidence type="ECO:0000256" key="7">
    <source>
        <dbReference type="ARBA" id="ARBA00022723"/>
    </source>
</evidence>
<dbReference type="SFLD" id="SFLDF00027">
    <property type="entry name" value="p-type_atpase"/>
    <property type="match status" value="1"/>
</dbReference>
<keyword evidence="11" id="KW-0460">Magnesium</keyword>
<dbReference type="SFLD" id="SFLDG00002">
    <property type="entry name" value="C1.7:_P-type_atpase_like"/>
    <property type="match status" value="1"/>
</dbReference>
<keyword evidence="6 17" id="KW-0812">Transmembrane</keyword>
<dbReference type="SMART" id="SM00831">
    <property type="entry name" value="Cation_ATPase_N"/>
    <property type="match status" value="1"/>
</dbReference>
<feature type="transmembrane region" description="Helical" evidence="17">
    <location>
        <begin position="774"/>
        <end position="796"/>
    </location>
</feature>
<dbReference type="PANTHER" id="PTHR43294:SF21">
    <property type="entry name" value="CATION TRANSPORTING ATPASE"/>
    <property type="match status" value="1"/>
</dbReference>
<dbReference type="InterPro" id="IPR050510">
    <property type="entry name" value="Cation_transp_ATPase_P-type"/>
</dbReference>
<dbReference type="SUPFAM" id="SSF81665">
    <property type="entry name" value="Calcium ATPase, transmembrane domain M"/>
    <property type="match status" value="1"/>
</dbReference>
<dbReference type="Pfam" id="PF00122">
    <property type="entry name" value="E1-E2_ATPase"/>
    <property type="match status" value="1"/>
</dbReference>
<evidence type="ECO:0000256" key="8">
    <source>
        <dbReference type="ARBA" id="ARBA00022741"/>
    </source>
</evidence>
<evidence type="ECO:0000256" key="10">
    <source>
        <dbReference type="ARBA" id="ARBA00022840"/>
    </source>
</evidence>
<evidence type="ECO:0000256" key="3">
    <source>
        <dbReference type="ARBA" id="ARBA00012790"/>
    </source>
</evidence>
<dbReference type="GO" id="GO:0016887">
    <property type="term" value="F:ATP hydrolysis activity"/>
    <property type="evidence" value="ECO:0007669"/>
    <property type="project" value="InterPro"/>
</dbReference>
<keyword evidence="12" id="KW-1278">Translocase</keyword>
<dbReference type="InterPro" id="IPR001757">
    <property type="entry name" value="P_typ_ATPase"/>
</dbReference>
<keyword evidence="4" id="KW-1003">Cell membrane</keyword>
<comment type="subcellular location">
    <subcellularLocation>
        <location evidence="1">Cell membrane</location>
        <topology evidence="1">Multi-pass membrane protein</topology>
    </subcellularLocation>
</comment>
<evidence type="ECO:0000256" key="13">
    <source>
        <dbReference type="ARBA" id="ARBA00022989"/>
    </source>
</evidence>
<dbReference type="SFLD" id="SFLDS00003">
    <property type="entry name" value="Haloacid_Dehalogenase"/>
    <property type="match status" value="1"/>
</dbReference>
<dbReference type="Gene3D" id="1.20.1110.10">
    <property type="entry name" value="Calcium-transporting ATPase, transmembrane domain"/>
    <property type="match status" value="1"/>
</dbReference>
<dbReference type="GO" id="GO:0036376">
    <property type="term" value="P:sodium ion export across plasma membrane"/>
    <property type="evidence" value="ECO:0007669"/>
    <property type="project" value="TreeGrafter"/>
</dbReference>
<reference evidence="19 20" key="1">
    <citation type="journal article" date="2016" name="Nat. Commun.">
        <title>Thousands of microbial genomes shed light on interconnected biogeochemical processes in an aquifer system.</title>
        <authorList>
            <person name="Anantharaman K."/>
            <person name="Brown C.T."/>
            <person name="Hug L.A."/>
            <person name="Sharon I."/>
            <person name="Castelle C.J."/>
            <person name="Probst A.J."/>
            <person name="Thomas B.C."/>
            <person name="Singh A."/>
            <person name="Wilkins M.J."/>
            <person name="Karaoz U."/>
            <person name="Brodie E.L."/>
            <person name="Williams K.H."/>
            <person name="Hubbard S.S."/>
            <person name="Banfield J.F."/>
        </authorList>
    </citation>
    <scope>NUCLEOTIDE SEQUENCE [LARGE SCALE GENOMIC DNA]</scope>
</reference>
<feature type="transmembrane region" description="Helical" evidence="17">
    <location>
        <begin position="82"/>
        <end position="102"/>
    </location>
</feature>
<evidence type="ECO:0000256" key="12">
    <source>
        <dbReference type="ARBA" id="ARBA00022967"/>
    </source>
</evidence>
<dbReference type="SUPFAM" id="SSF81660">
    <property type="entry name" value="Metal cation-transporting ATPase, ATP-binding domain N"/>
    <property type="match status" value="1"/>
</dbReference>
<dbReference type="InterPro" id="IPR005782">
    <property type="entry name" value="P-type_ATPase_IIA"/>
</dbReference>
<evidence type="ECO:0000256" key="1">
    <source>
        <dbReference type="ARBA" id="ARBA00004651"/>
    </source>
</evidence>
<evidence type="ECO:0000256" key="17">
    <source>
        <dbReference type="SAM" id="Phobius"/>
    </source>
</evidence>
<dbReference type="InterPro" id="IPR018303">
    <property type="entry name" value="ATPase_P-typ_P_site"/>
</dbReference>
<dbReference type="AlphaFoldDB" id="A0A1F5AGK4"/>
<dbReference type="FunFam" id="2.70.150.10:FF:000016">
    <property type="entry name" value="Calcium-transporting P-type ATPase putative"/>
    <property type="match status" value="1"/>
</dbReference>
<evidence type="ECO:0000256" key="4">
    <source>
        <dbReference type="ARBA" id="ARBA00022475"/>
    </source>
</evidence>
<evidence type="ECO:0000256" key="2">
    <source>
        <dbReference type="ARBA" id="ARBA00005675"/>
    </source>
</evidence>
<keyword evidence="10" id="KW-0067">ATP-binding</keyword>
<dbReference type="PRINTS" id="PR00119">
    <property type="entry name" value="CATATPASE"/>
</dbReference>
<keyword evidence="9" id="KW-0106">Calcium</keyword>
<dbReference type="PRINTS" id="PR00120">
    <property type="entry name" value="HATPASE"/>
</dbReference>
<dbReference type="GO" id="GO:0030007">
    <property type="term" value="P:intracellular potassium ion homeostasis"/>
    <property type="evidence" value="ECO:0007669"/>
    <property type="project" value="TreeGrafter"/>
</dbReference>
<keyword evidence="8" id="KW-0547">Nucleotide-binding</keyword>
<dbReference type="FunFam" id="3.40.50.1000:FF:000028">
    <property type="entry name" value="Calcium-transporting P-type ATPase, putative"/>
    <property type="match status" value="1"/>
</dbReference>
<dbReference type="Gene3D" id="2.70.150.10">
    <property type="entry name" value="Calcium-transporting ATPase, cytoplasmic transduction domain A"/>
    <property type="match status" value="1"/>
</dbReference>
<keyword evidence="14" id="KW-0406">Ion transport</keyword>
<dbReference type="InterPro" id="IPR023299">
    <property type="entry name" value="ATPase_P-typ_cyto_dom_N"/>
</dbReference>
<dbReference type="EC" id="7.2.2.10" evidence="3"/>
<dbReference type="FunFam" id="3.40.50.1000:FF:000001">
    <property type="entry name" value="Phospholipid-transporting ATPase IC"/>
    <property type="match status" value="1"/>
</dbReference>
<keyword evidence="5" id="KW-0813">Transport</keyword>
<dbReference type="SUPFAM" id="SSF81653">
    <property type="entry name" value="Calcium ATPase, transduction domain A"/>
    <property type="match status" value="1"/>
</dbReference>
<dbReference type="InterPro" id="IPR004014">
    <property type="entry name" value="ATPase_P-typ_cation-transptr_N"/>
</dbReference>
<comment type="caution">
    <text evidence="19">The sequence shown here is derived from an EMBL/GenBank/DDBJ whole genome shotgun (WGS) entry which is preliminary data.</text>
</comment>
<dbReference type="InterPro" id="IPR008250">
    <property type="entry name" value="ATPase_P-typ_transduc_dom_A_sf"/>
</dbReference>
<dbReference type="InterPro" id="IPR044492">
    <property type="entry name" value="P_typ_ATPase_HD_dom"/>
</dbReference>
<feature type="transmembrane region" description="Helical" evidence="17">
    <location>
        <begin position="697"/>
        <end position="720"/>
    </location>
</feature>
<dbReference type="NCBIfam" id="TIGR01522">
    <property type="entry name" value="ATPase-IIA2_Ca"/>
    <property type="match status" value="1"/>
</dbReference>
<feature type="transmembrane region" description="Helical" evidence="17">
    <location>
        <begin position="246"/>
        <end position="265"/>
    </location>
</feature>
<dbReference type="PROSITE" id="PS00154">
    <property type="entry name" value="ATPASE_E1_E2"/>
    <property type="match status" value="1"/>
</dbReference>
<dbReference type="Pfam" id="PF13246">
    <property type="entry name" value="Cation_ATPase"/>
    <property type="match status" value="1"/>
</dbReference>
<keyword evidence="13 17" id="KW-1133">Transmembrane helix</keyword>
<keyword evidence="7" id="KW-0479">Metal-binding</keyword>